<reference evidence="2 3" key="1">
    <citation type="journal article" date="2018" name="New Phytol.">
        <title>Phylogenomics of Endogonaceae and evolution of mycorrhizas within Mucoromycota.</title>
        <authorList>
            <person name="Chang Y."/>
            <person name="Desiro A."/>
            <person name="Na H."/>
            <person name="Sandor L."/>
            <person name="Lipzen A."/>
            <person name="Clum A."/>
            <person name="Barry K."/>
            <person name="Grigoriev I.V."/>
            <person name="Martin F.M."/>
            <person name="Stajich J.E."/>
            <person name="Smith M.E."/>
            <person name="Bonito G."/>
            <person name="Spatafora J.W."/>
        </authorList>
    </citation>
    <scope>NUCLEOTIDE SEQUENCE [LARGE SCALE GENOMIC DNA]</scope>
    <source>
        <strain evidence="2 3">AD002</strain>
    </source>
</reference>
<proteinExistence type="predicted"/>
<evidence type="ECO:0000259" key="1">
    <source>
        <dbReference type="Pfam" id="PF20877"/>
    </source>
</evidence>
<comment type="caution">
    <text evidence="2">The sequence shown here is derived from an EMBL/GenBank/DDBJ whole genome shotgun (WGS) entry which is preliminary data.</text>
</comment>
<sequence length="199" mass="22295">MTDPQPSLVRRARQFLFRSAVGSSADEEGNIFADYVVVFRYPVVGVSDASRAEHEANAVTAFRSFLSKLRSVRLKYEVRYGEKNSLLVFVLCPWERLKTELYRSRINDWLTGVRIADIDDTGSSSVITNALTESERLRLVHEIVTGAVEEGGAGVVPGVDPFVESLFPLHDEEFDKVGWARRDKGIIVKLMDDVADPMT</sequence>
<dbReference type="AlphaFoldDB" id="A0A433PDX2"/>
<gene>
    <name evidence="2" type="ORF">BC938DRAFT_476845</name>
</gene>
<dbReference type="Pfam" id="PF20877">
    <property type="entry name" value="Anoctamin_N"/>
    <property type="match status" value="1"/>
</dbReference>
<name>A0A433PDX2_9FUNG</name>
<evidence type="ECO:0000313" key="2">
    <source>
        <dbReference type="EMBL" id="RUS15733.1"/>
    </source>
</evidence>
<accession>A0A433PDX2</accession>
<keyword evidence="3" id="KW-1185">Reference proteome</keyword>
<organism evidence="2 3">
    <name type="scientific">Jimgerdemannia flammicorona</name>
    <dbReference type="NCBI Taxonomy" id="994334"/>
    <lineage>
        <taxon>Eukaryota</taxon>
        <taxon>Fungi</taxon>
        <taxon>Fungi incertae sedis</taxon>
        <taxon>Mucoromycota</taxon>
        <taxon>Mucoromycotina</taxon>
        <taxon>Endogonomycetes</taxon>
        <taxon>Endogonales</taxon>
        <taxon>Endogonaceae</taxon>
        <taxon>Jimgerdemannia</taxon>
    </lineage>
</organism>
<dbReference type="EMBL" id="RBNJ01025182">
    <property type="protein sequence ID" value="RUS15733.1"/>
    <property type="molecule type" value="Genomic_DNA"/>
</dbReference>
<feature type="domain" description="Anoctamin alpha-beta plait" evidence="1">
    <location>
        <begin position="33"/>
        <end position="160"/>
    </location>
</feature>
<dbReference type="InterPro" id="IPR049456">
    <property type="entry name" value="Anoctamin_N_fung"/>
</dbReference>
<evidence type="ECO:0000313" key="3">
    <source>
        <dbReference type="Proteomes" id="UP000274822"/>
    </source>
</evidence>
<protein>
    <recommendedName>
        <fullName evidence="1">Anoctamin alpha-beta plait domain-containing protein</fullName>
    </recommendedName>
</protein>
<dbReference type="Proteomes" id="UP000274822">
    <property type="component" value="Unassembled WGS sequence"/>
</dbReference>